<dbReference type="InterPro" id="IPR002192">
    <property type="entry name" value="PPDK_AMP/ATP-bd"/>
</dbReference>
<dbReference type="InterPro" id="IPR015813">
    <property type="entry name" value="Pyrv/PenolPyrv_kinase-like_dom"/>
</dbReference>
<dbReference type="Pfam" id="PF02896">
    <property type="entry name" value="PEP-utilizers_C"/>
    <property type="match status" value="1"/>
</dbReference>
<keyword evidence="16" id="KW-0670">Pyruvate</keyword>
<dbReference type="InterPro" id="IPR013815">
    <property type="entry name" value="ATP_grasp_subdomain_1"/>
</dbReference>
<dbReference type="Gene3D" id="3.30.470.20">
    <property type="entry name" value="ATP-grasp fold, B domain"/>
    <property type="match status" value="1"/>
</dbReference>
<organism evidence="16 17">
    <name type="scientific">Aspergillus ibericus CBS 121593</name>
    <dbReference type="NCBI Taxonomy" id="1448316"/>
    <lineage>
        <taxon>Eukaryota</taxon>
        <taxon>Fungi</taxon>
        <taxon>Dikarya</taxon>
        <taxon>Ascomycota</taxon>
        <taxon>Pezizomycotina</taxon>
        <taxon>Eurotiomycetes</taxon>
        <taxon>Eurotiomycetidae</taxon>
        <taxon>Eurotiales</taxon>
        <taxon>Aspergillaceae</taxon>
        <taxon>Aspergillus</taxon>
        <taxon>Aspergillus subgen. Circumdati</taxon>
    </lineage>
</organism>
<name>A0A395HAG9_9EURO</name>
<dbReference type="PROSITE" id="PS00742">
    <property type="entry name" value="PEP_ENZYMES_2"/>
    <property type="match status" value="1"/>
</dbReference>
<dbReference type="Pfam" id="PF01326">
    <property type="entry name" value="PPDK_N"/>
    <property type="match status" value="1"/>
</dbReference>
<comment type="catalytic activity">
    <reaction evidence="13">
        <text>pyruvate + ATP + H2O = phosphoenolpyruvate + AMP + phosphate + 2 H(+)</text>
        <dbReference type="Rhea" id="RHEA:11364"/>
        <dbReference type="ChEBI" id="CHEBI:15361"/>
        <dbReference type="ChEBI" id="CHEBI:15377"/>
        <dbReference type="ChEBI" id="CHEBI:15378"/>
        <dbReference type="ChEBI" id="CHEBI:30616"/>
        <dbReference type="ChEBI" id="CHEBI:43474"/>
        <dbReference type="ChEBI" id="CHEBI:58702"/>
        <dbReference type="ChEBI" id="CHEBI:456215"/>
        <dbReference type="EC" id="2.7.9.2"/>
    </reaction>
</comment>
<evidence type="ECO:0000313" key="16">
    <source>
        <dbReference type="EMBL" id="RAL04135.1"/>
    </source>
</evidence>
<dbReference type="Gene3D" id="3.20.20.60">
    <property type="entry name" value="Phosphoenolpyruvate-binding domains"/>
    <property type="match status" value="1"/>
</dbReference>
<keyword evidence="8" id="KW-0547">Nucleotide-binding</keyword>
<evidence type="ECO:0000256" key="5">
    <source>
        <dbReference type="ARBA" id="ARBA00011996"/>
    </source>
</evidence>
<comment type="pathway">
    <text evidence="3">Carbohydrate biosynthesis; gluconeogenesis.</text>
</comment>
<evidence type="ECO:0000256" key="6">
    <source>
        <dbReference type="ARBA" id="ARBA00022679"/>
    </source>
</evidence>
<accession>A0A395HAG9</accession>
<feature type="domain" description="Pyruvate phosphate dikinase AMP/ATP-binding" evidence="14">
    <location>
        <begin position="21"/>
        <end position="352"/>
    </location>
</feature>
<dbReference type="InterPro" id="IPR023151">
    <property type="entry name" value="PEP_util_CS"/>
</dbReference>
<evidence type="ECO:0000313" key="17">
    <source>
        <dbReference type="Proteomes" id="UP000249402"/>
    </source>
</evidence>
<gene>
    <name evidence="16" type="ORF">BO80DRAFT_442136</name>
</gene>
<evidence type="ECO:0000256" key="11">
    <source>
        <dbReference type="ARBA" id="ARBA00022842"/>
    </source>
</evidence>
<dbReference type="GO" id="GO:0006094">
    <property type="term" value="P:gluconeogenesis"/>
    <property type="evidence" value="ECO:0007669"/>
    <property type="project" value="UniProtKB-UniPathway"/>
</dbReference>
<dbReference type="SUPFAM" id="SSF51621">
    <property type="entry name" value="Phosphoenolpyruvate/pyruvate domain"/>
    <property type="match status" value="1"/>
</dbReference>
<keyword evidence="6" id="KW-0808">Transferase</keyword>
<dbReference type="Proteomes" id="UP000249402">
    <property type="component" value="Unassembled WGS sequence"/>
</dbReference>
<dbReference type="FunFam" id="3.30.1490.20:FF:000010">
    <property type="entry name" value="Phosphoenolpyruvate synthase"/>
    <property type="match status" value="1"/>
</dbReference>
<dbReference type="GO" id="GO:0046872">
    <property type="term" value="F:metal ion binding"/>
    <property type="evidence" value="ECO:0007669"/>
    <property type="project" value="UniProtKB-KW"/>
</dbReference>
<dbReference type="GO" id="GO:0008986">
    <property type="term" value="F:pyruvate, water dikinase activity"/>
    <property type="evidence" value="ECO:0007669"/>
    <property type="project" value="UniProtKB-EC"/>
</dbReference>
<evidence type="ECO:0000256" key="10">
    <source>
        <dbReference type="ARBA" id="ARBA00022840"/>
    </source>
</evidence>
<comment type="cofactor">
    <cofactor evidence="1">
        <name>Mg(2+)</name>
        <dbReference type="ChEBI" id="CHEBI:18420"/>
    </cofactor>
</comment>
<proteinExistence type="inferred from homology"/>
<keyword evidence="17" id="KW-1185">Reference proteome</keyword>
<dbReference type="FunFam" id="3.30.470.20:FF:000017">
    <property type="entry name" value="Phosphoenolpyruvate synthase"/>
    <property type="match status" value="1"/>
</dbReference>
<evidence type="ECO:0000256" key="4">
    <source>
        <dbReference type="ARBA" id="ARBA00007837"/>
    </source>
</evidence>
<dbReference type="SUPFAM" id="SSF56059">
    <property type="entry name" value="Glutathione synthetase ATP-binding domain-like"/>
    <property type="match status" value="1"/>
</dbReference>
<keyword evidence="9" id="KW-0418">Kinase</keyword>
<evidence type="ECO:0000256" key="8">
    <source>
        <dbReference type="ARBA" id="ARBA00022741"/>
    </source>
</evidence>
<dbReference type="GO" id="GO:0005524">
    <property type="term" value="F:ATP binding"/>
    <property type="evidence" value="ECO:0007669"/>
    <property type="project" value="UniProtKB-KW"/>
</dbReference>
<dbReference type="InterPro" id="IPR000121">
    <property type="entry name" value="PEP_util_C"/>
</dbReference>
<dbReference type="EMBL" id="KZ824425">
    <property type="protein sequence ID" value="RAL04135.1"/>
    <property type="molecule type" value="Genomic_DNA"/>
</dbReference>
<keyword evidence="11" id="KW-0460">Magnesium</keyword>
<evidence type="ECO:0000256" key="13">
    <source>
        <dbReference type="ARBA" id="ARBA00047700"/>
    </source>
</evidence>
<dbReference type="PANTHER" id="PTHR43030:SF1">
    <property type="entry name" value="PHOSPHOENOLPYRUVATE SYNTHASE"/>
    <property type="match status" value="1"/>
</dbReference>
<dbReference type="EC" id="2.7.9.2" evidence="5"/>
<evidence type="ECO:0000259" key="14">
    <source>
        <dbReference type="Pfam" id="PF01326"/>
    </source>
</evidence>
<keyword evidence="7" id="KW-0479">Metal-binding</keyword>
<evidence type="ECO:0000256" key="3">
    <source>
        <dbReference type="ARBA" id="ARBA00004742"/>
    </source>
</evidence>
<evidence type="ECO:0000256" key="9">
    <source>
        <dbReference type="ARBA" id="ARBA00022777"/>
    </source>
</evidence>
<protein>
    <recommendedName>
        <fullName evidence="5">pyruvate, water dikinase</fullName>
        <ecNumber evidence="5">2.7.9.2</ecNumber>
    </recommendedName>
    <alternativeName>
        <fullName evidence="12">Pyruvate, water dikinase</fullName>
    </alternativeName>
</protein>
<dbReference type="InterPro" id="IPR040442">
    <property type="entry name" value="Pyrv_kinase-like_dom_sf"/>
</dbReference>
<reference evidence="16 17" key="1">
    <citation type="submission" date="2018-02" db="EMBL/GenBank/DDBJ databases">
        <title>The genomes of Aspergillus section Nigri reveals drivers in fungal speciation.</title>
        <authorList>
            <consortium name="DOE Joint Genome Institute"/>
            <person name="Vesth T.C."/>
            <person name="Nybo J."/>
            <person name="Theobald S."/>
            <person name="Brandl J."/>
            <person name="Frisvad J.C."/>
            <person name="Nielsen K.F."/>
            <person name="Lyhne E.K."/>
            <person name="Kogle M.E."/>
            <person name="Kuo A."/>
            <person name="Riley R."/>
            <person name="Clum A."/>
            <person name="Nolan M."/>
            <person name="Lipzen A."/>
            <person name="Salamov A."/>
            <person name="Henrissat B."/>
            <person name="Wiebenga A."/>
            <person name="De vries R.P."/>
            <person name="Grigoriev I.V."/>
            <person name="Mortensen U.H."/>
            <person name="Andersen M.R."/>
            <person name="Baker S.E."/>
        </authorList>
    </citation>
    <scope>NUCLEOTIDE SEQUENCE [LARGE SCALE GENOMIC DNA]</scope>
    <source>
        <strain evidence="16 17">CBS 121593</strain>
    </source>
</reference>
<dbReference type="STRING" id="1448316.A0A395HAG9"/>
<evidence type="ECO:0000259" key="15">
    <source>
        <dbReference type="Pfam" id="PF02896"/>
    </source>
</evidence>
<evidence type="ECO:0000256" key="12">
    <source>
        <dbReference type="ARBA" id="ARBA00033470"/>
    </source>
</evidence>
<dbReference type="UniPathway" id="UPA00138"/>
<dbReference type="RefSeq" id="XP_025578462.1">
    <property type="nucleotide sequence ID" value="XM_025721243.1"/>
</dbReference>
<sequence>MASLSITSSVPLSTSDAKDGPLVGGKISSLGEMIRNLSAKGVAVPSGFATTSTAYWHYIETNGIREEMARLIADWESGKAHLAETGQAIRKLFLRGNWTPYVEAAIRSAYRRLSATAGVENLSVAVRSSATAEDLPDARFAGQQESYLNIVGEDALLDACRRCYASLFTDRAISYRQAKGFDHLQIALSVGVQRMVRSDTGGSGVMFSIDTETGFDKIVLINAAWGLGENIVQGTVDPDEYQVFKPLIPVSSVIPIIDKKRGDKSVKMIYGNGQTPTRNVPTSKAERAALVLTDAEIMQLARWACTIEKHYGCPMDMEWAKDVLTNELFIVQARPETVHSRRDATAAFKTYQIGKKGRKLATGLAVGDAAVSGRLCLIESAHEMDKFVDGSILVTATTDPDWPRMEFVVTNAIQVHPMALVHFDRLDAKTKAEIARLTAGYEHKPDYFVDKLAAHGFAALCAAVYPKPAILRMSDFKTNEYASLIGGAEFEPKEENPMIGFRGASRYYSPKYREGFALECRAIRRLCEELGFTNAVVMIPFCRTVDEAKRVLQVMADNGLQRGKNGLQVYMMCEIPSNVILAKEFAAYFDGFSIGSNDLTQLTLGVDRDSDELTRSVIHEAKKAGCKVGICGQAPSDHPEFARFLVEVGINSISVIPDSFVKVKRTVMQVD</sequence>
<evidence type="ECO:0000256" key="1">
    <source>
        <dbReference type="ARBA" id="ARBA00001946"/>
    </source>
</evidence>
<dbReference type="GeneID" id="37226108"/>
<dbReference type="Gene3D" id="3.30.1490.20">
    <property type="entry name" value="ATP-grasp fold, A domain"/>
    <property type="match status" value="1"/>
</dbReference>
<keyword evidence="10" id="KW-0067">ATP-binding</keyword>
<dbReference type="InterPro" id="IPR006319">
    <property type="entry name" value="PEP_synth"/>
</dbReference>
<dbReference type="PANTHER" id="PTHR43030">
    <property type="entry name" value="PHOSPHOENOLPYRUVATE SYNTHASE"/>
    <property type="match status" value="1"/>
</dbReference>
<evidence type="ECO:0000256" key="7">
    <source>
        <dbReference type="ARBA" id="ARBA00022723"/>
    </source>
</evidence>
<comment type="similarity">
    <text evidence="4">Belongs to the PEP-utilizing enzyme family.</text>
</comment>
<dbReference type="OrthoDB" id="6123450at2759"/>
<dbReference type="AlphaFoldDB" id="A0A395HAG9"/>
<dbReference type="VEuPathDB" id="FungiDB:BO80DRAFT_442136"/>
<comment type="function">
    <text evidence="2">Catalyzes the phosphorylation of pyruvate to phosphoenolpyruvate.</text>
</comment>
<evidence type="ECO:0000256" key="2">
    <source>
        <dbReference type="ARBA" id="ARBA00002988"/>
    </source>
</evidence>
<feature type="domain" description="PEP-utilising enzyme C-terminal" evidence="15">
    <location>
        <begin position="454"/>
        <end position="670"/>
    </location>
</feature>